<dbReference type="Proteomes" id="UP000094526">
    <property type="component" value="Unassembled WGS sequence"/>
</dbReference>
<gene>
    <name evidence="2" type="ORF">CLCR_09362</name>
</gene>
<dbReference type="VEuPathDB" id="FungiDB:CLCR_09362"/>
<keyword evidence="3" id="KW-1185">Reference proteome</keyword>
<sequence>MTPIVSTLPTRPINTLFSSSFIVFSTSNPHESKSVSANGQTLISEAHQHAIEMRNRQSQGGSGGHVNGIEISDMDKRGA</sequence>
<evidence type="ECO:0000313" key="2">
    <source>
        <dbReference type="EMBL" id="OCT51869.1"/>
    </source>
</evidence>
<accession>A0A1C1CTR0</accession>
<feature type="region of interest" description="Disordered" evidence="1">
    <location>
        <begin position="46"/>
        <end position="79"/>
    </location>
</feature>
<proteinExistence type="predicted"/>
<reference evidence="3" key="1">
    <citation type="submission" date="2015-07" db="EMBL/GenBank/DDBJ databases">
        <authorList>
            <person name="Teixeira M.M."/>
            <person name="Souza R.C."/>
            <person name="Almeida L.G."/>
            <person name="Vicente V.A."/>
            <person name="de Hoog S."/>
            <person name="Bocca A.L."/>
            <person name="de Almeida S.R."/>
            <person name="Vasconcelos A.T."/>
            <person name="Felipe M.S."/>
        </authorList>
    </citation>
    <scope>NUCLEOTIDE SEQUENCE [LARGE SCALE GENOMIC DNA]</scope>
    <source>
        <strain evidence="3">KSF</strain>
    </source>
</reference>
<comment type="caution">
    <text evidence="2">The sequence shown here is derived from an EMBL/GenBank/DDBJ whole genome shotgun (WGS) entry which is preliminary data.</text>
</comment>
<evidence type="ECO:0000313" key="3">
    <source>
        <dbReference type="Proteomes" id="UP000094526"/>
    </source>
</evidence>
<feature type="compositionally biased region" description="Basic and acidic residues" evidence="1">
    <location>
        <begin position="46"/>
        <end position="55"/>
    </location>
</feature>
<dbReference type="AlphaFoldDB" id="A0A1C1CTR0"/>
<protein>
    <submittedName>
        <fullName evidence="2">Uncharacterized protein</fullName>
    </submittedName>
</protein>
<organism evidence="2 3">
    <name type="scientific">Cladophialophora carrionii</name>
    <dbReference type="NCBI Taxonomy" id="86049"/>
    <lineage>
        <taxon>Eukaryota</taxon>
        <taxon>Fungi</taxon>
        <taxon>Dikarya</taxon>
        <taxon>Ascomycota</taxon>
        <taxon>Pezizomycotina</taxon>
        <taxon>Eurotiomycetes</taxon>
        <taxon>Chaetothyriomycetidae</taxon>
        <taxon>Chaetothyriales</taxon>
        <taxon>Herpotrichiellaceae</taxon>
        <taxon>Cladophialophora</taxon>
    </lineage>
</organism>
<name>A0A1C1CTR0_9EURO</name>
<dbReference type="EMBL" id="LGRB01000009">
    <property type="protein sequence ID" value="OCT51869.1"/>
    <property type="molecule type" value="Genomic_DNA"/>
</dbReference>
<evidence type="ECO:0000256" key="1">
    <source>
        <dbReference type="SAM" id="MobiDB-lite"/>
    </source>
</evidence>